<dbReference type="InterPro" id="IPR027417">
    <property type="entry name" value="P-loop_NTPase"/>
</dbReference>
<dbReference type="Pfam" id="PF01656">
    <property type="entry name" value="CbiA"/>
    <property type="match status" value="1"/>
</dbReference>
<dbReference type="SUPFAM" id="SSF54862">
    <property type="entry name" value="4Fe-4S ferredoxins"/>
    <property type="match status" value="1"/>
</dbReference>
<dbReference type="AlphaFoldDB" id="A0A1T4NNQ7"/>
<evidence type="ECO:0000259" key="1">
    <source>
        <dbReference type="PROSITE" id="PS51379"/>
    </source>
</evidence>
<sequence>MKIAILSGKGGTGKTTVTGNLAINIPKSTVLDTDVEEPNGHLFFNPIIGDIKNVYTHVPLINMEKCNLCGKCSDFCKYSALFASSKNIIVFDESCHDCGACGLLCDQNAISFKKREIGKIYSGTYETNKILYGELNIGELSGVKIIKELHSLGNKENILLVDCPPGTSCSTVAAVSDCDFALIVVEPTPFGVSDMKMVVEMLDSLNIPYGLFINKSGLGDNEVYHFAQKKNIKILGEIPFNREIAKLYSEGKLFSKYLPEYRKVFINTFEAMREEIK</sequence>
<dbReference type="Pfam" id="PF00037">
    <property type="entry name" value="Fer4"/>
    <property type="match status" value="1"/>
</dbReference>
<accession>A0A1T4NNQ7</accession>
<feature type="domain" description="4Fe-4S ferredoxin-type" evidence="1">
    <location>
        <begin position="87"/>
        <end position="115"/>
    </location>
</feature>
<dbReference type="RefSeq" id="WP_078694090.1">
    <property type="nucleotide sequence ID" value="NZ_FUWX01000011.1"/>
</dbReference>
<dbReference type="Gene3D" id="3.40.50.300">
    <property type="entry name" value="P-loop containing nucleotide triphosphate hydrolases"/>
    <property type="match status" value="2"/>
</dbReference>
<dbReference type="SUPFAM" id="SSF52540">
    <property type="entry name" value="P-loop containing nucleoside triphosphate hydrolases"/>
    <property type="match status" value="1"/>
</dbReference>
<dbReference type="PANTHER" id="PTHR43063">
    <property type="entry name" value="4FE-4S CLUSTER CONTAINING PARA FAMILY ATPASE PROTEIN"/>
    <property type="match status" value="1"/>
</dbReference>
<dbReference type="PROSITE" id="PS51379">
    <property type="entry name" value="4FE4S_FER_2"/>
    <property type="match status" value="2"/>
</dbReference>
<evidence type="ECO:0000313" key="2">
    <source>
        <dbReference type="EMBL" id="SJZ80822.1"/>
    </source>
</evidence>
<dbReference type="PANTHER" id="PTHR43063:SF1">
    <property type="entry name" value="4FE-4S CLUSTER CONTAINING PARA FAMILY ATPASE PROTEIN"/>
    <property type="match status" value="1"/>
</dbReference>
<organism evidence="2 3">
    <name type="scientific">Cetobacterium ceti</name>
    <dbReference type="NCBI Taxonomy" id="180163"/>
    <lineage>
        <taxon>Bacteria</taxon>
        <taxon>Fusobacteriati</taxon>
        <taxon>Fusobacteriota</taxon>
        <taxon>Fusobacteriia</taxon>
        <taxon>Fusobacteriales</taxon>
        <taxon>Fusobacteriaceae</taxon>
        <taxon>Cetobacterium</taxon>
    </lineage>
</organism>
<reference evidence="2 3" key="1">
    <citation type="submission" date="2017-02" db="EMBL/GenBank/DDBJ databases">
        <authorList>
            <person name="Peterson S.W."/>
        </authorList>
    </citation>
    <scope>NUCLEOTIDE SEQUENCE [LARGE SCALE GENOMIC DNA]</scope>
    <source>
        <strain evidence="2 3">ATCC 700028</strain>
    </source>
</reference>
<dbReference type="STRING" id="180163.SAMN02745174_01605"/>
<dbReference type="Proteomes" id="UP000191153">
    <property type="component" value="Unassembled WGS sequence"/>
</dbReference>
<dbReference type="EMBL" id="FUWX01000011">
    <property type="protein sequence ID" value="SJZ80822.1"/>
    <property type="molecule type" value="Genomic_DNA"/>
</dbReference>
<dbReference type="InterPro" id="IPR002586">
    <property type="entry name" value="CobQ/CobB/MinD/ParA_Nub-bd_dom"/>
</dbReference>
<gene>
    <name evidence="2" type="ORF">SAMN02745174_01605</name>
</gene>
<proteinExistence type="predicted"/>
<protein>
    <submittedName>
        <fullName evidence="2">MinD superfamily P-loop ATPase, contains an inserted ferredoxin domain</fullName>
    </submittedName>
</protein>
<dbReference type="Gene3D" id="3.30.70.20">
    <property type="match status" value="1"/>
</dbReference>
<dbReference type="InterPro" id="IPR017896">
    <property type="entry name" value="4Fe4S_Fe-S-bd"/>
</dbReference>
<feature type="domain" description="4Fe-4S ferredoxin-type" evidence="1">
    <location>
        <begin position="57"/>
        <end position="86"/>
    </location>
</feature>
<name>A0A1T4NNQ7_9FUSO</name>
<keyword evidence="3" id="KW-1185">Reference proteome</keyword>
<dbReference type="OrthoDB" id="9778602at2"/>
<evidence type="ECO:0000313" key="3">
    <source>
        <dbReference type="Proteomes" id="UP000191153"/>
    </source>
</evidence>